<name>A0A8T1R3T1_CARIL</name>
<feature type="transmembrane region" description="Helical" evidence="1">
    <location>
        <begin position="33"/>
        <end position="54"/>
    </location>
</feature>
<proteinExistence type="predicted"/>
<keyword evidence="1" id="KW-1133">Transmembrane helix</keyword>
<gene>
    <name evidence="2" type="ORF">CIPAW_03G172900</name>
    <name evidence="3" type="ORF">I3842_03G165000</name>
</gene>
<evidence type="ECO:0000313" key="2">
    <source>
        <dbReference type="EMBL" id="KAG6661415.1"/>
    </source>
</evidence>
<dbReference type="EMBL" id="CM031811">
    <property type="protein sequence ID" value="KAG6661415.1"/>
    <property type="molecule type" value="Genomic_DNA"/>
</dbReference>
<protein>
    <submittedName>
        <fullName evidence="2">Uncharacterized protein</fullName>
    </submittedName>
</protein>
<sequence>MAKLEALDESKDEKTTAIHKGKHKKWNHGSTKLFVFIDYLFLLVFFGFLSFILFKIVGI</sequence>
<keyword evidence="4" id="KW-1185">Reference proteome</keyword>
<comment type="caution">
    <text evidence="2">The sequence shown here is derived from an EMBL/GenBank/DDBJ whole genome shotgun (WGS) entry which is preliminary data.</text>
</comment>
<reference evidence="2" key="1">
    <citation type="submission" date="2020-12" db="EMBL/GenBank/DDBJ databases">
        <title>WGS assembly of Carya illinoinensis cv. Pawnee.</title>
        <authorList>
            <person name="Platts A."/>
            <person name="Shu S."/>
            <person name="Wright S."/>
            <person name="Barry K."/>
            <person name="Edger P."/>
            <person name="Pires J.C."/>
            <person name="Schmutz J."/>
        </authorList>
    </citation>
    <scope>NUCLEOTIDE SEQUENCE</scope>
    <source>
        <tissue evidence="2">Leaf</tissue>
    </source>
</reference>
<organism evidence="2 4">
    <name type="scientific">Carya illinoinensis</name>
    <name type="common">Pecan</name>
    <dbReference type="NCBI Taxonomy" id="32201"/>
    <lineage>
        <taxon>Eukaryota</taxon>
        <taxon>Viridiplantae</taxon>
        <taxon>Streptophyta</taxon>
        <taxon>Embryophyta</taxon>
        <taxon>Tracheophyta</taxon>
        <taxon>Spermatophyta</taxon>
        <taxon>Magnoliopsida</taxon>
        <taxon>eudicotyledons</taxon>
        <taxon>Gunneridae</taxon>
        <taxon>Pentapetalae</taxon>
        <taxon>rosids</taxon>
        <taxon>fabids</taxon>
        <taxon>Fagales</taxon>
        <taxon>Juglandaceae</taxon>
        <taxon>Carya</taxon>
    </lineage>
</organism>
<dbReference type="OrthoDB" id="1431237at2759"/>
<dbReference type="Proteomes" id="UP000811246">
    <property type="component" value="Chromosome 3"/>
</dbReference>
<evidence type="ECO:0000313" key="4">
    <source>
        <dbReference type="Proteomes" id="UP000811609"/>
    </source>
</evidence>
<dbReference type="EMBL" id="CM031827">
    <property type="protein sequence ID" value="KAG6722521.1"/>
    <property type="molecule type" value="Genomic_DNA"/>
</dbReference>
<keyword evidence="1" id="KW-0812">Transmembrane</keyword>
<evidence type="ECO:0000256" key="1">
    <source>
        <dbReference type="SAM" id="Phobius"/>
    </source>
</evidence>
<reference evidence="3" key="2">
    <citation type="submission" date="2021-01" db="EMBL/GenBank/DDBJ databases">
        <authorList>
            <person name="Lovell J.T."/>
            <person name="Bentley N."/>
            <person name="Bhattarai G."/>
            <person name="Jenkins J.W."/>
            <person name="Sreedasyam A."/>
            <person name="Alarcon Y."/>
            <person name="Bock C."/>
            <person name="Boston L."/>
            <person name="Carlson J."/>
            <person name="Cervantes K."/>
            <person name="Clermont K."/>
            <person name="Krom N."/>
            <person name="Kubenka K."/>
            <person name="Mamidi S."/>
            <person name="Mattison C."/>
            <person name="Monteros M."/>
            <person name="Pisani C."/>
            <person name="Plott C."/>
            <person name="Rajasekar S."/>
            <person name="Rhein H.S."/>
            <person name="Rohla C."/>
            <person name="Song M."/>
            <person name="Hilaire R.S."/>
            <person name="Shu S."/>
            <person name="Wells L."/>
            <person name="Wang X."/>
            <person name="Webber J."/>
            <person name="Heerema R.J."/>
            <person name="Klein P."/>
            <person name="Conner P."/>
            <person name="Grauke L."/>
            <person name="Grimwood J."/>
            <person name="Schmutz J."/>
            <person name="Randall J.J."/>
        </authorList>
    </citation>
    <scope>NUCLEOTIDE SEQUENCE</scope>
    <source>
        <tissue evidence="3">Leaf</tissue>
    </source>
</reference>
<accession>A0A8T1R3T1</accession>
<dbReference type="AlphaFoldDB" id="A0A8T1R3T1"/>
<dbReference type="Proteomes" id="UP000811609">
    <property type="component" value="Chromosome 3"/>
</dbReference>
<keyword evidence="1" id="KW-0472">Membrane</keyword>
<evidence type="ECO:0000313" key="3">
    <source>
        <dbReference type="EMBL" id="KAG6722521.1"/>
    </source>
</evidence>